<dbReference type="GO" id="GO:0009306">
    <property type="term" value="P:protein secretion"/>
    <property type="evidence" value="ECO:0007669"/>
    <property type="project" value="UniProtKB-UniRule"/>
</dbReference>
<dbReference type="PANTHER" id="PTHR34182:SF1">
    <property type="entry name" value="PROTEIN-EXPORT MEMBRANE PROTEIN SECG"/>
    <property type="match status" value="1"/>
</dbReference>
<dbReference type="PRINTS" id="PR01651">
    <property type="entry name" value="SECGEXPORT"/>
</dbReference>
<name>A0A2W1N222_9FLAO</name>
<dbReference type="AlphaFoldDB" id="A0A2W1N222"/>
<feature type="transmembrane region" description="Helical" evidence="10">
    <location>
        <begin position="54"/>
        <end position="72"/>
    </location>
</feature>
<evidence type="ECO:0000256" key="3">
    <source>
        <dbReference type="ARBA" id="ARBA00022448"/>
    </source>
</evidence>
<reference evidence="11 12" key="1">
    <citation type="submission" date="2018-06" db="EMBL/GenBank/DDBJ databases">
        <title>The draft genome sequence of Crocinitomix sp. SM1701.</title>
        <authorList>
            <person name="Zhang X."/>
        </authorList>
    </citation>
    <scope>NUCLEOTIDE SEQUENCE [LARGE SCALE GENOMIC DNA]</scope>
    <source>
        <strain evidence="11 12">SM1701</strain>
    </source>
</reference>
<sequence>MNTLLLIIIAVVSVALILFVLIQNPKGGGINSEFGSATQLGGAKRATDILEKGTWGLAIGIAVLCLILAISYKPSTTNVDDVDNIQIESSAENIPTDFEG</sequence>
<keyword evidence="3 10" id="KW-0813">Transport</keyword>
<comment type="subcellular location">
    <subcellularLocation>
        <location evidence="1 10">Cell membrane</location>
        <topology evidence="1 10">Multi-pass membrane protein</topology>
    </subcellularLocation>
</comment>
<organism evidence="11 12">
    <name type="scientific">Putridiphycobacter roseus</name>
    <dbReference type="NCBI Taxonomy" id="2219161"/>
    <lineage>
        <taxon>Bacteria</taxon>
        <taxon>Pseudomonadati</taxon>
        <taxon>Bacteroidota</taxon>
        <taxon>Flavobacteriia</taxon>
        <taxon>Flavobacteriales</taxon>
        <taxon>Crocinitomicaceae</taxon>
        <taxon>Putridiphycobacter</taxon>
    </lineage>
</organism>
<keyword evidence="12" id="KW-1185">Reference proteome</keyword>
<dbReference type="Pfam" id="PF03840">
    <property type="entry name" value="SecG"/>
    <property type="match status" value="1"/>
</dbReference>
<comment type="function">
    <text evidence="10">Involved in protein export. Participates in an early event of protein translocation.</text>
</comment>
<dbReference type="RefSeq" id="WP_111061228.1">
    <property type="nucleotide sequence ID" value="NZ_JBHUCU010000007.1"/>
</dbReference>
<accession>A0A2W1N222</accession>
<evidence type="ECO:0000256" key="5">
    <source>
        <dbReference type="ARBA" id="ARBA00022692"/>
    </source>
</evidence>
<evidence type="ECO:0000256" key="8">
    <source>
        <dbReference type="ARBA" id="ARBA00023010"/>
    </source>
</evidence>
<evidence type="ECO:0000256" key="6">
    <source>
        <dbReference type="ARBA" id="ARBA00022927"/>
    </source>
</evidence>
<dbReference type="GO" id="GO:0005886">
    <property type="term" value="C:plasma membrane"/>
    <property type="evidence" value="ECO:0007669"/>
    <property type="project" value="UniProtKB-SubCell"/>
</dbReference>
<keyword evidence="7 10" id="KW-1133">Transmembrane helix</keyword>
<evidence type="ECO:0000313" key="12">
    <source>
        <dbReference type="Proteomes" id="UP000249248"/>
    </source>
</evidence>
<dbReference type="Proteomes" id="UP000249248">
    <property type="component" value="Unassembled WGS sequence"/>
</dbReference>
<comment type="caution">
    <text evidence="11">The sequence shown here is derived from an EMBL/GenBank/DDBJ whole genome shotgun (WGS) entry which is preliminary data.</text>
</comment>
<keyword evidence="4 10" id="KW-1003">Cell membrane</keyword>
<protein>
    <recommendedName>
        <fullName evidence="10">Protein-export membrane protein SecG</fullName>
    </recommendedName>
</protein>
<keyword evidence="8 10" id="KW-0811">Translocation</keyword>
<dbReference type="GO" id="GO:0015450">
    <property type="term" value="F:protein-transporting ATPase activity"/>
    <property type="evidence" value="ECO:0007669"/>
    <property type="project" value="UniProtKB-UniRule"/>
</dbReference>
<keyword evidence="5 10" id="KW-0812">Transmembrane</keyword>
<comment type="similarity">
    <text evidence="2 10">Belongs to the SecG family.</text>
</comment>
<evidence type="ECO:0000313" key="11">
    <source>
        <dbReference type="EMBL" id="PZE18327.1"/>
    </source>
</evidence>
<evidence type="ECO:0000256" key="10">
    <source>
        <dbReference type="RuleBase" id="RU365087"/>
    </source>
</evidence>
<keyword evidence="6 10" id="KW-0653">Protein transport</keyword>
<feature type="transmembrane region" description="Helical" evidence="10">
    <location>
        <begin position="6"/>
        <end position="22"/>
    </location>
</feature>
<evidence type="ECO:0000256" key="2">
    <source>
        <dbReference type="ARBA" id="ARBA00008445"/>
    </source>
</evidence>
<dbReference type="InterPro" id="IPR004692">
    <property type="entry name" value="SecG"/>
</dbReference>
<evidence type="ECO:0000256" key="4">
    <source>
        <dbReference type="ARBA" id="ARBA00022475"/>
    </source>
</evidence>
<dbReference type="GO" id="GO:0043952">
    <property type="term" value="P:protein transport by the Sec complex"/>
    <property type="evidence" value="ECO:0007669"/>
    <property type="project" value="TreeGrafter"/>
</dbReference>
<dbReference type="NCBIfam" id="TIGR00810">
    <property type="entry name" value="secG"/>
    <property type="match status" value="1"/>
</dbReference>
<dbReference type="PANTHER" id="PTHR34182">
    <property type="entry name" value="PROTEIN-EXPORT MEMBRANE PROTEIN SECG"/>
    <property type="match status" value="1"/>
</dbReference>
<proteinExistence type="inferred from homology"/>
<evidence type="ECO:0000256" key="1">
    <source>
        <dbReference type="ARBA" id="ARBA00004651"/>
    </source>
</evidence>
<dbReference type="OrthoDB" id="1122493at2"/>
<gene>
    <name evidence="11" type="primary">secG</name>
    <name evidence="11" type="ORF">DNU06_00385</name>
</gene>
<evidence type="ECO:0000256" key="7">
    <source>
        <dbReference type="ARBA" id="ARBA00022989"/>
    </source>
</evidence>
<keyword evidence="9 10" id="KW-0472">Membrane</keyword>
<dbReference type="EMBL" id="QKSB01000001">
    <property type="protein sequence ID" value="PZE18327.1"/>
    <property type="molecule type" value="Genomic_DNA"/>
</dbReference>
<dbReference type="GO" id="GO:0065002">
    <property type="term" value="P:intracellular protein transmembrane transport"/>
    <property type="evidence" value="ECO:0007669"/>
    <property type="project" value="TreeGrafter"/>
</dbReference>
<evidence type="ECO:0000256" key="9">
    <source>
        <dbReference type="ARBA" id="ARBA00023136"/>
    </source>
</evidence>